<keyword evidence="2" id="KW-1185">Reference proteome</keyword>
<sequence>MKTIHRFFPILIFFMGCAVFPQTPEQQKMIDKALKMRDSIMECMGLEDVMQKADQQQKELETDKKKNTKPIPILKATNYEDKYWKNTLASDKNNKLINWKKGAADLVFNYNYDPRKDKVAYVKVGLIKADGTIELNPSNKIPVLKPLTNYKNANTFFDIHNPDSYQYTNENTGFKLNSYLSVYQNEQQIGILTLGNSVKVTHNLLTPGDLYFGDEGYMLSWVYVEEACALKANENWSGDLSNTGTPLLVETNVVYDLSFKPGWNLVKTDVIGEYQFPNAPEGDRSRYKKHEHTVVSSIPTDATYYFRSAVQY</sequence>
<gene>
    <name evidence="1" type="ORF">ACFS1K_15925</name>
</gene>
<dbReference type="Proteomes" id="UP001597532">
    <property type="component" value="Unassembled WGS sequence"/>
</dbReference>
<organism evidence="1 2">
    <name type="scientific">Arenibacter antarcticus</name>
    <dbReference type="NCBI Taxonomy" id="2040469"/>
    <lineage>
        <taxon>Bacteria</taxon>
        <taxon>Pseudomonadati</taxon>
        <taxon>Bacteroidota</taxon>
        <taxon>Flavobacteriia</taxon>
        <taxon>Flavobacteriales</taxon>
        <taxon>Flavobacteriaceae</taxon>
        <taxon>Arenibacter</taxon>
    </lineage>
</organism>
<dbReference type="RefSeq" id="WP_251808523.1">
    <property type="nucleotide sequence ID" value="NZ_CP166679.1"/>
</dbReference>
<accession>A0ABW5VHV7</accession>
<comment type="caution">
    <text evidence="1">The sequence shown here is derived from an EMBL/GenBank/DDBJ whole genome shotgun (WGS) entry which is preliminary data.</text>
</comment>
<evidence type="ECO:0000313" key="1">
    <source>
        <dbReference type="EMBL" id="MFD2791263.1"/>
    </source>
</evidence>
<name>A0ABW5VHV7_9FLAO</name>
<proteinExistence type="predicted"/>
<protein>
    <submittedName>
        <fullName evidence="1">Uncharacterized protein</fullName>
    </submittedName>
</protein>
<dbReference type="PROSITE" id="PS51257">
    <property type="entry name" value="PROKAR_LIPOPROTEIN"/>
    <property type="match status" value="1"/>
</dbReference>
<dbReference type="EMBL" id="JBHUOK010000033">
    <property type="protein sequence ID" value="MFD2791263.1"/>
    <property type="molecule type" value="Genomic_DNA"/>
</dbReference>
<reference evidence="2" key="1">
    <citation type="journal article" date="2019" name="Int. J. Syst. Evol. Microbiol.">
        <title>The Global Catalogue of Microorganisms (GCM) 10K type strain sequencing project: providing services to taxonomists for standard genome sequencing and annotation.</title>
        <authorList>
            <consortium name="The Broad Institute Genomics Platform"/>
            <consortium name="The Broad Institute Genome Sequencing Center for Infectious Disease"/>
            <person name="Wu L."/>
            <person name="Ma J."/>
        </authorList>
    </citation>
    <scope>NUCLEOTIDE SEQUENCE [LARGE SCALE GENOMIC DNA]</scope>
    <source>
        <strain evidence="2">KCTC 52924</strain>
    </source>
</reference>
<evidence type="ECO:0000313" key="2">
    <source>
        <dbReference type="Proteomes" id="UP001597532"/>
    </source>
</evidence>